<name>A0A1H3QAJ5_9BACI</name>
<gene>
    <name evidence="2" type="ORF">SAMN05421736_10663</name>
</gene>
<sequence>MRKHQIRDDWNAPDVERYVETIPLKIAGYELLYDMTARLMKAGLAERNTAAELLIVGAGGGQELVTLGAFEPQWRFTALDPSQPMLAIAKKRTENVNLSHRVCFMNGTPEQLPSEAIYDGATCLLVLHFLKERTEKRQFLAQIAARLKPGAPFFLASINGNSGSPAFSVQMNAWKSHMTAHGISAETFDQFAASIGNRTFPVNGRAIASLLADCGFTNISRYFGSYLIESFIAFKK</sequence>
<accession>A0A1H3QAJ5</accession>
<dbReference type="CDD" id="cd02440">
    <property type="entry name" value="AdoMet_MTases"/>
    <property type="match status" value="1"/>
</dbReference>
<protein>
    <submittedName>
        <fullName evidence="2">tRNA (Cmo5U34)-methyltransferase</fullName>
    </submittedName>
</protein>
<feature type="domain" description="Methyltransferase type 12" evidence="1">
    <location>
        <begin position="54"/>
        <end position="152"/>
    </location>
</feature>
<dbReference type="GO" id="GO:0032259">
    <property type="term" value="P:methylation"/>
    <property type="evidence" value="ECO:0007669"/>
    <property type="project" value="UniProtKB-KW"/>
</dbReference>
<keyword evidence="2" id="KW-0808">Transferase</keyword>
<dbReference type="STRING" id="1503961.SAMN05421736_10663"/>
<dbReference type="GO" id="GO:0008168">
    <property type="term" value="F:methyltransferase activity"/>
    <property type="evidence" value="ECO:0007669"/>
    <property type="project" value="UniProtKB-KW"/>
</dbReference>
<dbReference type="InterPro" id="IPR013217">
    <property type="entry name" value="Methyltransf_12"/>
</dbReference>
<dbReference type="OrthoDB" id="213472at2"/>
<dbReference type="Proteomes" id="UP000198935">
    <property type="component" value="Unassembled WGS sequence"/>
</dbReference>
<dbReference type="Pfam" id="PF08242">
    <property type="entry name" value="Methyltransf_12"/>
    <property type="match status" value="1"/>
</dbReference>
<dbReference type="EMBL" id="FNPI01000006">
    <property type="protein sequence ID" value="SDZ09719.1"/>
    <property type="molecule type" value="Genomic_DNA"/>
</dbReference>
<evidence type="ECO:0000259" key="1">
    <source>
        <dbReference type="Pfam" id="PF08242"/>
    </source>
</evidence>
<reference evidence="3" key="1">
    <citation type="submission" date="2016-10" db="EMBL/GenBank/DDBJ databases">
        <authorList>
            <person name="Varghese N."/>
            <person name="Submissions S."/>
        </authorList>
    </citation>
    <scope>NUCLEOTIDE SEQUENCE [LARGE SCALE GENOMIC DNA]</scope>
    <source>
        <strain evidence="3">SP</strain>
    </source>
</reference>
<dbReference type="InterPro" id="IPR029063">
    <property type="entry name" value="SAM-dependent_MTases_sf"/>
</dbReference>
<proteinExistence type="predicted"/>
<dbReference type="SUPFAM" id="SSF53335">
    <property type="entry name" value="S-adenosyl-L-methionine-dependent methyltransferases"/>
    <property type="match status" value="1"/>
</dbReference>
<organism evidence="2 3">
    <name type="scientific">Evansella caseinilytica</name>
    <dbReference type="NCBI Taxonomy" id="1503961"/>
    <lineage>
        <taxon>Bacteria</taxon>
        <taxon>Bacillati</taxon>
        <taxon>Bacillota</taxon>
        <taxon>Bacilli</taxon>
        <taxon>Bacillales</taxon>
        <taxon>Bacillaceae</taxon>
        <taxon>Evansella</taxon>
    </lineage>
</organism>
<dbReference type="AlphaFoldDB" id="A0A1H3QAJ5"/>
<evidence type="ECO:0000313" key="2">
    <source>
        <dbReference type="EMBL" id="SDZ09719.1"/>
    </source>
</evidence>
<keyword evidence="3" id="KW-1185">Reference proteome</keyword>
<dbReference type="Gene3D" id="3.40.50.150">
    <property type="entry name" value="Vaccinia Virus protein VP39"/>
    <property type="match status" value="1"/>
</dbReference>
<evidence type="ECO:0000313" key="3">
    <source>
        <dbReference type="Proteomes" id="UP000198935"/>
    </source>
</evidence>
<keyword evidence="2" id="KW-0489">Methyltransferase</keyword>